<feature type="compositionally biased region" description="Polar residues" evidence="4">
    <location>
        <begin position="1"/>
        <end position="14"/>
    </location>
</feature>
<feature type="compositionally biased region" description="Basic and acidic residues" evidence="4">
    <location>
        <begin position="550"/>
        <end position="574"/>
    </location>
</feature>
<dbReference type="InterPro" id="IPR003347">
    <property type="entry name" value="JmjC_dom"/>
</dbReference>
<dbReference type="PANTHER" id="PTHR12549:SF38">
    <property type="entry name" value="JMJC DOMAIN-CONTAINING HISTONE DEMETHYLASE 2, ISOFORM A"/>
    <property type="match status" value="1"/>
</dbReference>
<dbReference type="AlphaFoldDB" id="A0AA38HGH2"/>
<keyword evidence="2" id="KW-0479">Metal-binding</keyword>
<dbReference type="GO" id="GO:0046872">
    <property type="term" value="F:metal ion binding"/>
    <property type="evidence" value="ECO:0007669"/>
    <property type="project" value="UniProtKB-KW"/>
</dbReference>
<keyword evidence="3" id="KW-0539">Nucleus</keyword>
<name>A0AA38HGH2_9TREE</name>
<feature type="region of interest" description="Disordered" evidence="4">
    <location>
        <begin position="1118"/>
        <end position="1222"/>
    </location>
</feature>
<gene>
    <name evidence="6" type="ORF">MKK02DRAFT_31875</name>
</gene>
<proteinExistence type="predicted"/>
<dbReference type="GO" id="GO:0000118">
    <property type="term" value="C:histone deacetylase complex"/>
    <property type="evidence" value="ECO:0007669"/>
    <property type="project" value="TreeGrafter"/>
</dbReference>
<feature type="domain" description="JmjC" evidence="5">
    <location>
        <begin position="768"/>
        <end position="1059"/>
    </location>
</feature>
<evidence type="ECO:0000256" key="3">
    <source>
        <dbReference type="ARBA" id="ARBA00023242"/>
    </source>
</evidence>
<dbReference type="Gene3D" id="2.60.120.650">
    <property type="entry name" value="Cupin"/>
    <property type="match status" value="1"/>
</dbReference>
<feature type="compositionally biased region" description="Pro residues" evidence="4">
    <location>
        <begin position="1141"/>
        <end position="1156"/>
    </location>
</feature>
<dbReference type="GO" id="GO:0006357">
    <property type="term" value="P:regulation of transcription by RNA polymerase II"/>
    <property type="evidence" value="ECO:0007669"/>
    <property type="project" value="TreeGrafter"/>
</dbReference>
<evidence type="ECO:0000256" key="1">
    <source>
        <dbReference type="ARBA" id="ARBA00004123"/>
    </source>
</evidence>
<sequence length="1279" mass="139941">MEKVQPKNTLNSLKELSPAQESDRASPSHTPDLDLDIPPLPTGGFGSDADDASVEKETLRPDSPVASPEGNIVADLVVALTADKDTAPVVEEVPITAGPSVGVEVQQGGLSGLDLMSRSKSLEPMASNQSSPLSDLPNLPSQDPLSPSFRLTMLTDIPDGLPAESSAQAGKRSKLEAAKIAREKKALAKSEKAQLKAKEKAGAKTKPKAPKKGKEPKEAMEAEEAKEPKEKEKQAEREGTVDSLLEIAQPVKTRNTRRRKRGVSVNSLVEDPEAEEKAAARKKRKLANKAAKPRRKLKARAPILTDAQLRANMKGQTREVQSAACHRTRYAKWGKCTQCTSKSGWDCCRFKDFRVFPVDSETGDITGPGYFESTSTIDNPTSLPVDFTAPLQEETLERIDRIVAPILLPMITRELRHVINKKAMTRAIDSAIDRSFCDFCSGTIFAGSFFCRKCGRDYCLECERYFSENQEEMDKSPWELDVAARPRLLRCLLDPDAQEAKKGEDQEADRDKDEPKMRDIAWHFRGDLQPVSRFTEKELMGHWKGLQMLELEKDKDKEKGEGKDEGKGKGKEKATGNSVTAELGTATAGDTVHRPTRSQSSGSGTGPAEPTDKPPPPPSVDIDSFYNAITRPPVPLPLDPADLRQQSLKIIRITTDALDNPLFDRLWAKGEPIVVDGLLEKFKTSWIPEEMIARFGNQKCDINQCGPEGETWRSTVKKFFEEYKDAHRRDPEDIWCMKDWPPTDDLSKTLPGLYDEFCEALPVPDYTRQNGSMNLFAHFPLGPTKPDIGPKMYNAFGGDEGPGGHGSTRLHMDVADAVNIMLYASDLSQKTPTEPLPESTGLAMDVDPSPSGPPPPTEPTEPTGPTETPQIAKSSTLPSSISTTTTGETLIPQTRSRSKSNATTASSSKSLSHSPTTSHPKSKPKPKSTKPDNSNKRKSGPEGQATPPRPGCAVWDIFRAEDADKLRQFLIGKFDPAEFNYTDPIHSQMFYLDADLRKELCAKKKVASFRIYQYPGQAVFIPAGCAHQVCNLADCIKIAMDFVSPHNIARCQQLTQDFRKENFVNVWKDDVLQLYNILWFAWLSSRETRERIEKETQAKELDHATTLADLSTVGSGLVPTGSIGRSMTSSVRDDPASLPSPLLPPPPPPSSAPPAPDQAAAGSDEADLDRLLREALAAPDPPQPEESRQKASRGKKRLWSGFASTRRTRSSVGAGVGGGREASPLVSLTVGEVRARLGSKKQKKGTEGMEGSALDGAMEIIKAEMGQGGGEVEEDGMRM</sequence>
<reference evidence="6" key="1">
    <citation type="journal article" date="2022" name="G3 (Bethesda)">
        <title>High quality genome of the basidiomycete yeast Dioszegia hungarica PDD-24b-2 isolated from cloud water.</title>
        <authorList>
            <person name="Jarrige D."/>
            <person name="Haridas S."/>
            <person name="Bleykasten-Grosshans C."/>
            <person name="Joly M."/>
            <person name="Nadalig T."/>
            <person name="Sancelme M."/>
            <person name="Vuilleumier S."/>
            <person name="Grigoriev I.V."/>
            <person name="Amato P."/>
            <person name="Bringel F."/>
        </authorList>
    </citation>
    <scope>NUCLEOTIDE SEQUENCE</scope>
    <source>
        <strain evidence="6">PDD-24b-2</strain>
    </source>
</reference>
<feature type="compositionally biased region" description="Basic and acidic residues" evidence="4">
    <location>
        <begin position="173"/>
        <end position="202"/>
    </location>
</feature>
<feature type="compositionally biased region" description="Low complexity" evidence="4">
    <location>
        <begin position="899"/>
        <end position="919"/>
    </location>
</feature>
<evidence type="ECO:0000313" key="6">
    <source>
        <dbReference type="EMBL" id="KAI9638439.1"/>
    </source>
</evidence>
<dbReference type="SUPFAM" id="SSF51197">
    <property type="entry name" value="Clavaminate synthase-like"/>
    <property type="match status" value="1"/>
</dbReference>
<feature type="region of interest" description="Disordered" evidence="4">
    <location>
        <begin position="829"/>
        <end position="952"/>
    </location>
</feature>
<evidence type="ECO:0000256" key="2">
    <source>
        <dbReference type="ARBA" id="ARBA00022723"/>
    </source>
</evidence>
<feature type="compositionally biased region" description="Pro residues" evidence="4">
    <location>
        <begin position="850"/>
        <end position="859"/>
    </location>
</feature>
<dbReference type="RefSeq" id="XP_052948216.1">
    <property type="nucleotide sequence ID" value="XM_053088392.1"/>
</dbReference>
<feature type="region of interest" description="Disordered" evidence="4">
    <location>
        <begin position="1"/>
        <end position="69"/>
    </location>
</feature>
<dbReference type="InterPro" id="IPR045109">
    <property type="entry name" value="LSDs-like"/>
</dbReference>
<evidence type="ECO:0000259" key="5">
    <source>
        <dbReference type="PROSITE" id="PS51184"/>
    </source>
</evidence>
<protein>
    <recommendedName>
        <fullName evidence="5">JmjC domain-containing protein</fullName>
    </recommendedName>
</protein>
<dbReference type="Proteomes" id="UP001164286">
    <property type="component" value="Unassembled WGS sequence"/>
</dbReference>
<comment type="subcellular location">
    <subcellularLocation>
        <location evidence="1">Nucleus</location>
    </subcellularLocation>
</comment>
<dbReference type="PROSITE" id="PS51184">
    <property type="entry name" value="JMJC"/>
    <property type="match status" value="1"/>
</dbReference>
<dbReference type="SMART" id="SM00558">
    <property type="entry name" value="JmjC"/>
    <property type="match status" value="1"/>
</dbReference>
<organism evidence="6 7">
    <name type="scientific">Dioszegia hungarica</name>
    <dbReference type="NCBI Taxonomy" id="4972"/>
    <lineage>
        <taxon>Eukaryota</taxon>
        <taxon>Fungi</taxon>
        <taxon>Dikarya</taxon>
        <taxon>Basidiomycota</taxon>
        <taxon>Agaricomycotina</taxon>
        <taxon>Tremellomycetes</taxon>
        <taxon>Tremellales</taxon>
        <taxon>Bulleribasidiaceae</taxon>
        <taxon>Dioszegia</taxon>
    </lineage>
</organism>
<feature type="compositionally biased region" description="Low complexity" evidence="4">
    <location>
        <begin position="127"/>
        <end position="148"/>
    </location>
</feature>
<feature type="compositionally biased region" description="Basic residues" evidence="4">
    <location>
        <begin position="280"/>
        <end position="296"/>
    </location>
</feature>
<dbReference type="GO" id="GO:0003712">
    <property type="term" value="F:transcription coregulator activity"/>
    <property type="evidence" value="ECO:0007669"/>
    <property type="project" value="TreeGrafter"/>
</dbReference>
<dbReference type="GO" id="GO:0032454">
    <property type="term" value="F:histone H3K9 demethylase activity"/>
    <property type="evidence" value="ECO:0007669"/>
    <property type="project" value="InterPro"/>
</dbReference>
<feature type="region of interest" description="Disordered" evidence="4">
    <location>
        <begin position="117"/>
        <end position="296"/>
    </location>
</feature>
<dbReference type="GO" id="GO:0000785">
    <property type="term" value="C:chromatin"/>
    <property type="evidence" value="ECO:0007669"/>
    <property type="project" value="TreeGrafter"/>
</dbReference>
<comment type="caution">
    <text evidence="6">The sequence shown here is derived from an EMBL/GenBank/DDBJ whole genome shotgun (WGS) entry which is preliminary data.</text>
</comment>
<keyword evidence="7" id="KW-1185">Reference proteome</keyword>
<dbReference type="PANTHER" id="PTHR12549">
    <property type="entry name" value="JMJC DOMAIN-CONTAINING HISTONE DEMETHYLATION PROTEIN"/>
    <property type="match status" value="1"/>
</dbReference>
<accession>A0AA38HGH2</accession>
<dbReference type="GO" id="GO:0031490">
    <property type="term" value="F:chromatin DNA binding"/>
    <property type="evidence" value="ECO:0007669"/>
    <property type="project" value="TreeGrafter"/>
</dbReference>
<dbReference type="Pfam" id="PF02373">
    <property type="entry name" value="JmjC"/>
    <property type="match status" value="1"/>
</dbReference>
<evidence type="ECO:0000313" key="7">
    <source>
        <dbReference type="Proteomes" id="UP001164286"/>
    </source>
</evidence>
<feature type="compositionally biased region" description="Low complexity" evidence="4">
    <location>
        <begin position="860"/>
        <end position="886"/>
    </location>
</feature>
<feature type="compositionally biased region" description="Basic and acidic residues" evidence="4">
    <location>
        <begin position="212"/>
        <end position="240"/>
    </location>
</feature>
<evidence type="ECO:0000256" key="4">
    <source>
        <dbReference type="SAM" id="MobiDB-lite"/>
    </source>
</evidence>
<dbReference type="GeneID" id="77727597"/>
<dbReference type="EMBL" id="JAKWFO010000003">
    <property type="protein sequence ID" value="KAI9638439.1"/>
    <property type="molecule type" value="Genomic_DNA"/>
</dbReference>
<feature type="region of interest" description="Disordered" evidence="4">
    <location>
        <begin position="550"/>
        <end position="623"/>
    </location>
</feature>